<organism evidence="1 2">
    <name type="scientific">Colletotrichum musicola</name>
    <dbReference type="NCBI Taxonomy" id="2175873"/>
    <lineage>
        <taxon>Eukaryota</taxon>
        <taxon>Fungi</taxon>
        <taxon>Dikarya</taxon>
        <taxon>Ascomycota</taxon>
        <taxon>Pezizomycotina</taxon>
        <taxon>Sordariomycetes</taxon>
        <taxon>Hypocreomycetidae</taxon>
        <taxon>Glomerellales</taxon>
        <taxon>Glomerellaceae</taxon>
        <taxon>Colletotrichum</taxon>
        <taxon>Colletotrichum orchidearum species complex</taxon>
    </lineage>
</organism>
<protein>
    <submittedName>
        <fullName evidence="1">Uncharacterized protein</fullName>
    </submittedName>
</protein>
<name>A0A8H6U8Q5_9PEZI</name>
<gene>
    <name evidence="1" type="ORF">CMUS01_01250</name>
</gene>
<evidence type="ECO:0000313" key="2">
    <source>
        <dbReference type="Proteomes" id="UP000639643"/>
    </source>
</evidence>
<dbReference type="AlphaFoldDB" id="A0A8H6U8Q5"/>
<keyword evidence="2" id="KW-1185">Reference proteome</keyword>
<dbReference type="OrthoDB" id="4790541at2759"/>
<accession>A0A8H6U8Q5</accession>
<evidence type="ECO:0000313" key="1">
    <source>
        <dbReference type="EMBL" id="KAF6844281.1"/>
    </source>
</evidence>
<comment type="caution">
    <text evidence="1">The sequence shown here is derived from an EMBL/GenBank/DDBJ whole genome shotgun (WGS) entry which is preliminary data.</text>
</comment>
<dbReference type="Proteomes" id="UP000639643">
    <property type="component" value="Unassembled WGS sequence"/>
</dbReference>
<sequence>MPDGSWKCHECGETNNSELCGEDENGAMRCNGTLCSHSKCDECSEPD</sequence>
<dbReference type="EMBL" id="WIGM01000020">
    <property type="protein sequence ID" value="KAF6844281.1"/>
    <property type="molecule type" value="Genomic_DNA"/>
</dbReference>
<proteinExistence type="predicted"/>
<reference evidence="1" key="1">
    <citation type="journal article" date="2020" name="Phytopathology">
        <title>Genome Sequence Resources of Colletotrichum truncatum, C. plurivorum, C. musicola, and C. sojae: Four Species Pathogenic to Soybean (Glycine max).</title>
        <authorList>
            <person name="Rogerio F."/>
            <person name="Boufleur T.R."/>
            <person name="Ciampi-Guillardi M."/>
            <person name="Sukno S.A."/>
            <person name="Thon M.R."/>
            <person name="Massola Junior N.S."/>
            <person name="Baroncelli R."/>
        </authorList>
    </citation>
    <scope>NUCLEOTIDE SEQUENCE</scope>
    <source>
        <strain evidence="1">LFN0074</strain>
    </source>
</reference>